<feature type="transmembrane region" description="Helical" evidence="1">
    <location>
        <begin position="40"/>
        <end position="60"/>
    </location>
</feature>
<feature type="transmembrane region" description="Helical" evidence="1">
    <location>
        <begin position="81"/>
        <end position="103"/>
    </location>
</feature>
<organism evidence="2 3">
    <name type="scientific">Maribellus comscasis</name>
    <dbReference type="NCBI Taxonomy" id="2681766"/>
    <lineage>
        <taxon>Bacteria</taxon>
        <taxon>Pseudomonadati</taxon>
        <taxon>Bacteroidota</taxon>
        <taxon>Bacteroidia</taxon>
        <taxon>Marinilabiliales</taxon>
        <taxon>Prolixibacteraceae</taxon>
        <taxon>Maribellus</taxon>
    </lineage>
</organism>
<dbReference type="RefSeq" id="WP_158863087.1">
    <property type="nucleotide sequence ID" value="NZ_CP046401.1"/>
</dbReference>
<keyword evidence="3" id="KW-1185">Reference proteome</keyword>
<feature type="transmembrane region" description="Helical" evidence="1">
    <location>
        <begin position="12"/>
        <end position="34"/>
    </location>
</feature>
<keyword evidence="1" id="KW-0812">Transmembrane</keyword>
<proteinExistence type="predicted"/>
<evidence type="ECO:0000256" key="1">
    <source>
        <dbReference type="SAM" id="Phobius"/>
    </source>
</evidence>
<dbReference type="AlphaFoldDB" id="A0A6I6JYA3"/>
<keyword evidence="1" id="KW-1133">Transmembrane helix</keyword>
<evidence type="ECO:0000313" key="2">
    <source>
        <dbReference type="EMBL" id="QGY42694.1"/>
    </source>
</evidence>
<accession>A0A6I6JYA3</accession>
<gene>
    <name evidence="2" type="ORF">GM418_03200</name>
</gene>
<feature type="transmembrane region" description="Helical" evidence="1">
    <location>
        <begin position="109"/>
        <end position="135"/>
    </location>
</feature>
<evidence type="ECO:0000313" key="3">
    <source>
        <dbReference type="Proteomes" id="UP000428260"/>
    </source>
</evidence>
<reference evidence="2 3" key="1">
    <citation type="submission" date="2019-11" db="EMBL/GenBank/DDBJ databases">
        <authorList>
            <person name="Zheng R.K."/>
            <person name="Sun C.M."/>
        </authorList>
    </citation>
    <scope>NUCLEOTIDE SEQUENCE [LARGE SCALE GENOMIC DNA]</scope>
    <source>
        <strain evidence="2 3">WC007</strain>
    </source>
</reference>
<dbReference type="EMBL" id="CP046401">
    <property type="protein sequence ID" value="QGY42694.1"/>
    <property type="molecule type" value="Genomic_DNA"/>
</dbReference>
<dbReference type="KEGG" id="mcos:GM418_03200"/>
<sequence>MKKRQRNERVLFIASGIFLFSIFLMMVTTLLVITKVNADIIPKASAIAISVAVIIHLIIFMGYVKFIRESRRRNKNRNGEYIGIGVVIILLGFVYLDGAVAYWNQDDMFVVSVLMFSSILCNLTASVITIVLYYLRPQK</sequence>
<protein>
    <submittedName>
        <fullName evidence="2">Uncharacterized protein</fullName>
    </submittedName>
</protein>
<name>A0A6I6JYA3_9BACT</name>
<keyword evidence="1" id="KW-0472">Membrane</keyword>
<dbReference type="Proteomes" id="UP000428260">
    <property type="component" value="Chromosome"/>
</dbReference>